<comment type="caution">
    <text evidence="1">The sequence shown here is derived from an EMBL/GenBank/DDBJ whole genome shotgun (WGS) entry which is preliminary data.</text>
</comment>
<protein>
    <submittedName>
        <fullName evidence="1">Uncharacterized protein</fullName>
    </submittedName>
</protein>
<evidence type="ECO:0000313" key="2">
    <source>
        <dbReference type="Proteomes" id="UP000821845"/>
    </source>
</evidence>
<organism evidence="1 2">
    <name type="scientific">Hyalomma asiaticum</name>
    <name type="common">Tick</name>
    <dbReference type="NCBI Taxonomy" id="266040"/>
    <lineage>
        <taxon>Eukaryota</taxon>
        <taxon>Metazoa</taxon>
        <taxon>Ecdysozoa</taxon>
        <taxon>Arthropoda</taxon>
        <taxon>Chelicerata</taxon>
        <taxon>Arachnida</taxon>
        <taxon>Acari</taxon>
        <taxon>Parasitiformes</taxon>
        <taxon>Ixodida</taxon>
        <taxon>Ixodoidea</taxon>
        <taxon>Ixodidae</taxon>
        <taxon>Hyalomminae</taxon>
        <taxon>Hyalomma</taxon>
    </lineage>
</organism>
<gene>
    <name evidence="1" type="ORF">HPB50_014030</name>
</gene>
<evidence type="ECO:0000313" key="1">
    <source>
        <dbReference type="EMBL" id="KAH6943023.1"/>
    </source>
</evidence>
<accession>A0ACB7TA63</accession>
<reference evidence="1" key="1">
    <citation type="submission" date="2020-05" db="EMBL/GenBank/DDBJ databases">
        <title>Large-scale comparative analyses of tick genomes elucidate their genetic diversity and vector capacities.</title>
        <authorList>
            <person name="Jia N."/>
            <person name="Wang J."/>
            <person name="Shi W."/>
            <person name="Du L."/>
            <person name="Sun Y."/>
            <person name="Zhan W."/>
            <person name="Jiang J."/>
            <person name="Wang Q."/>
            <person name="Zhang B."/>
            <person name="Ji P."/>
            <person name="Sakyi L.B."/>
            <person name="Cui X."/>
            <person name="Yuan T."/>
            <person name="Jiang B."/>
            <person name="Yang W."/>
            <person name="Lam T.T.-Y."/>
            <person name="Chang Q."/>
            <person name="Ding S."/>
            <person name="Wang X."/>
            <person name="Zhu J."/>
            <person name="Ruan X."/>
            <person name="Zhao L."/>
            <person name="Wei J."/>
            <person name="Que T."/>
            <person name="Du C."/>
            <person name="Cheng J."/>
            <person name="Dai P."/>
            <person name="Han X."/>
            <person name="Huang E."/>
            <person name="Gao Y."/>
            <person name="Liu J."/>
            <person name="Shao H."/>
            <person name="Ye R."/>
            <person name="Li L."/>
            <person name="Wei W."/>
            <person name="Wang X."/>
            <person name="Wang C."/>
            <person name="Yang T."/>
            <person name="Huo Q."/>
            <person name="Li W."/>
            <person name="Guo W."/>
            <person name="Chen H."/>
            <person name="Zhou L."/>
            <person name="Ni X."/>
            <person name="Tian J."/>
            <person name="Zhou Y."/>
            <person name="Sheng Y."/>
            <person name="Liu T."/>
            <person name="Pan Y."/>
            <person name="Xia L."/>
            <person name="Li J."/>
            <person name="Zhao F."/>
            <person name="Cao W."/>
        </authorList>
    </citation>
    <scope>NUCLEOTIDE SEQUENCE</scope>
    <source>
        <strain evidence="1">Hyas-2018</strain>
    </source>
</reference>
<dbReference type="Proteomes" id="UP000821845">
    <property type="component" value="Chromosome 10"/>
</dbReference>
<keyword evidence="2" id="KW-1185">Reference proteome</keyword>
<dbReference type="EMBL" id="CM023490">
    <property type="protein sequence ID" value="KAH6943023.1"/>
    <property type="molecule type" value="Genomic_DNA"/>
</dbReference>
<proteinExistence type="predicted"/>
<name>A0ACB7TA63_HYAAI</name>
<sequence length="89" mass="9719">MLDHVPLYMQIGLWCYFNGGGPAGLADGAHRPAKTPLFSPTYTIKHSCLHSAGAASGKPFRICTWTPRQSKSGVRTYLDDITIYADTMS</sequence>